<keyword evidence="1" id="KW-1133">Transmembrane helix</keyword>
<accession>A0ABT0SJ08</accession>
<keyword evidence="1" id="KW-0472">Membrane</keyword>
<dbReference type="Proteomes" id="UP001431235">
    <property type="component" value="Unassembled WGS sequence"/>
</dbReference>
<reference evidence="2 3" key="1">
    <citation type="submission" date="2021-08" db="EMBL/GenBank/DDBJ databases">
        <title>Novel members of of the genus Stenotrophomonas from differernt environment.</title>
        <authorList>
            <person name="Deng Y."/>
        </authorList>
    </citation>
    <scope>NUCLEOTIDE SEQUENCE [LARGE SCALE GENOMIC DNA]</scope>
    <source>
        <strain evidence="2 3">CPCC 101365</strain>
    </source>
</reference>
<keyword evidence="1" id="KW-0812">Transmembrane</keyword>
<dbReference type="InterPro" id="IPR021329">
    <property type="entry name" value="DUF2938"/>
</dbReference>
<sequence>MQSVEVVMRVMAVGAVATAVTDLWAAMLRRLGRPVLDYALLGRWLGHLRRGRWRHAPIQAAAPVRCERLLGWLAHYAIGIGMAAALLAVLGSGWLRAPTLAPALAFGVVSVALPFLVMQPAFGAGIAAARVPRPWPARLQSVATHALFGLGLYLGARVLSIFIV</sequence>
<evidence type="ECO:0000313" key="3">
    <source>
        <dbReference type="Proteomes" id="UP001431235"/>
    </source>
</evidence>
<organism evidence="2 3">
    <name type="scientific">Stenotrophomonas mori</name>
    <dbReference type="NCBI Taxonomy" id="2871096"/>
    <lineage>
        <taxon>Bacteria</taxon>
        <taxon>Pseudomonadati</taxon>
        <taxon>Pseudomonadota</taxon>
        <taxon>Gammaproteobacteria</taxon>
        <taxon>Lysobacterales</taxon>
        <taxon>Lysobacteraceae</taxon>
        <taxon>Stenotrophomonas</taxon>
    </lineage>
</organism>
<feature type="transmembrane region" description="Helical" evidence="1">
    <location>
        <begin position="103"/>
        <end position="129"/>
    </location>
</feature>
<evidence type="ECO:0000256" key="1">
    <source>
        <dbReference type="SAM" id="Phobius"/>
    </source>
</evidence>
<dbReference type="EMBL" id="JAIKTS010000003">
    <property type="protein sequence ID" value="MCL7714980.1"/>
    <property type="molecule type" value="Genomic_DNA"/>
</dbReference>
<comment type="caution">
    <text evidence="2">The sequence shown here is derived from an EMBL/GenBank/DDBJ whole genome shotgun (WGS) entry which is preliminary data.</text>
</comment>
<proteinExistence type="predicted"/>
<evidence type="ECO:0000313" key="2">
    <source>
        <dbReference type="EMBL" id="MCL7714980.1"/>
    </source>
</evidence>
<feature type="transmembrane region" description="Helical" evidence="1">
    <location>
        <begin position="69"/>
        <end position="91"/>
    </location>
</feature>
<keyword evidence="3" id="KW-1185">Reference proteome</keyword>
<name>A0ABT0SJ08_9GAMM</name>
<feature type="transmembrane region" description="Helical" evidence="1">
    <location>
        <begin position="141"/>
        <end position="163"/>
    </location>
</feature>
<protein>
    <submittedName>
        <fullName evidence="2">DUF2938 domain-containing protein</fullName>
    </submittedName>
</protein>
<gene>
    <name evidence="2" type="ORF">K5L01_10015</name>
</gene>
<feature type="transmembrane region" description="Helical" evidence="1">
    <location>
        <begin position="6"/>
        <end position="25"/>
    </location>
</feature>
<dbReference type="Pfam" id="PF11158">
    <property type="entry name" value="DUF2938"/>
    <property type="match status" value="1"/>
</dbReference>